<evidence type="ECO:0000259" key="3">
    <source>
        <dbReference type="Pfam" id="PF00656"/>
    </source>
</evidence>
<dbReference type="Gene3D" id="3.40.50.1460">
    <property type="match status" value="1"/>
</dbReference>
<protein>
    <recommendedName>
        <fullName evidence="3">Peptidase C14 caspase domain-containing protein</fullName>
    </recommendedName>
</protein>
<feature type="transmembrane region" description="Helical" evidence="2">
    <location>
        <begin position="171"/>
        <end position="193"/>
    </location>
</feature>
<dbReference type="GO" id="GO:0006508">
    <property type="term" value="P:proteolysis"/>
    <property type="evidence" value="ECO:0007669"/>
    <property type="project" value="InterPro"/>
</dbReference>
<reference evidence="4" key="1">
    <citation type="submission" date="2020-05" db="EMBL/GenBank/DDBJ databases">
        <title>Mycena genomes resolve the evolution of fungal bioluminescence.</title>
        <authorList>
            <person name="Tsai I.J."/>
        </authorList>
    </citation>
    <scope>NUCLEOTIDE SEQUENCE</scope>
    <source>
        <strain evidence="4">CCC161011</strain>
    </source>
</reference>
<dbReference type="EMBL" id="JACAZI010000006">
    <property type="protein sequence ID" value="KAF7358493.1"/>
    <property type="molecule type" value="Genomic_DNA"/>
</dbReference>
<organism evidence="4 5">
    <name type="scientific">Mycena venus</name>
    <dbReference type="NCBI Taxonomy" id="2733690"/>
    <lineage>
        <taxon>Eukaryota</taxon>
        <taxon>Fungi</taxon>
        <taxon>Dikarya</taxon>
        <taxon>Basidiomycota</taxon>
        <taxon>Agaricomycotina</taxon>
        <taxon>Agaricomycetes</taxon>
        <taxon>Agaricomycetidae</taxon>
        <taxon>Agaricales</taxon>
        <taxon>Marasmiineae</taxon>
        <taxon>Mycenaceae</taxon>
        <taxon>Mycena</taxon>
    </lineage>
</organism>
<feature type="transmembrane region" description="Helical" evidence="2">
    <location>
        <begin position="296"/>
        <end position="324"/>
    </location>
</feature>
<evidence type="ECO:0000313" key="4">
    <source>
        <dbReference type="EMBL" id="KAF7358493.1"/>
    </source>
</evidence>
<name>A0A8H6YEZ6_9AGAR</name>
<feature type="transmembrane region" description="Helical" evidence="2">
    <location>
        <begin position="136"/>
        <end position="159"/>
    </location>
</feature>
<feature type="region of interest" description="Disordered" evidence="1">
    <location>
        <begin position="629"/>
        <end position="659"/>
    </location>
</feature>
<feature type="compositionally biased region" description="Polar residues" evidence="1">
    <location>
        <begin position="643"/>
        <end position="659"/>
    </location>
</feature>
<dbReference type="AlphaFoldDB" id="A0A8H6YEZ6"/>
<dbReference type="InterPro" id="IPR011600">
    <property type="entry name" value="Pept_C14_caspase"/>
</dbReference>
<keyword evidence="2" id="KW-0812">Transmembrane</keyword>
<evidence type="ECO:0000313" key="5">
    <source>
        <dbReference type="Proteomes" id="UP000620124"/>
    </source>
</evidence>
<dbReference type="GO" id="GO:0004197">
    <property type="term" value="F:cysteine-type endopeptidase activity"/>
    <property type="evidence" value="ECO:0007669"/>
    <property type="project" value="InterPro"/>
</dbReference>
<dbReference type="Proteomes" id="UP000620124">
    <property type="component" value="Unassembled WGS sequence"/>
</dbReference>
<feature type="domain" description="Peptidase C14 caspase" evidence="3">
    <location>
        <begin position="394"/>
        <end position="654"/>
    </location>
</feature>
<accession>A0A8H6YEZ6</accession>
<feature type="region of interest" description="Disordered" evidence="1">
    <location>
        <begin position="483"/>
        <end position="503"/>
    </location>
</feature>
<proteinExistence type="predicted"/>
<dbReference type="OrthoDB" id="3032844at2759"/>
<keyword evidence="2" id="KW-0472">Membrane</keyword>
<keyword evidence="5" id="KW-1185">Reference proteome</keyword>
<dbReference type="Pfam" id="PF00656">
    <property type="entry name" value="Peptidase_C14"/>
    <property type="match status" value="1"/>
</dbReference>
<gene>
    <name evidence="4" type="ORF">MVEN_00899800</name>
</gene>
<keyword evidence="2" id="KW-1133">Transmembrane helix</keyword>
<sequence length="732" mass="80918">MASPTSIAGVTTSGIQDVSGFLPLLGTEQCEEHVNNALERGFFYAAGSPMSIFGSLGIIKAGLMTLWVSIDEPWFHGPRQMRNAGFFPKGIMSKLSYALDSDDSIYIAEKDIRSILYRCRSVDVTINLRCWPWICWHLWMLLFSIGFGSLGLLPYIYIIRVDLRDRPFSQSWLFPVLRISGSVLAAIMIQLVIQLRILFVVNSRLRFHAINTWFQTEGKMPPFAWNPDTRSEMCLLTLANDITHFNAQQCKQLHGDLEYLRGLDRNTGAMRPLQSFKADGLGQSKTSSRYLPEVPFLLLVFCRLLLLVGIAASGIGYIGCFGLVQASNSSSINGPGTWLGVEVFLCLIRLVIWASNPGFDDPPAPIAITHGQEGKKMTYEVGWNLADVTVDDLHALVIGVDELIHPSPEVPRLTGAVHDANSVITYLENDLAVPKSQIKRFFDAKATSSAIKKSLDDLAMDRAIQPGAPIIIYIACHTMAEGSSTGTAERPSPVPTEGTTGTTGRMAMLLPKELYDYPRPQRPPTFVTADYQMDNPGTGLKYTEFLDLVQAIYSTKGNNITVILDTCMAGQLGKNTQFDKNAATSDFLIGYPSHVLLAACTENQQSYEDTQGRGGFFTRALLTRLIGKPSQGETISKEAPPNEYSSPTKTSKNESGSSQLTYRGLIEGIREDMKIQHKPQTPVCSGNFQNRLLFNGLLARKHPARDMSVNNSLISIRSNNNTMPETNETFWP</sequence>
<evidence type="ECO:0000256" key="1">
    <source>
        <dbReference type="SAM" id="MobiDB-lite"/>
    </source>
</evidence>
<evidence type="ECO:0000256" key="2">
    <source>
        <dbReference type="SAM" id="Phobius"/>
    </source>
</evidence>
<comment type="caution">
    <text evidence="4">The sequence shown here is derived from an EMBL/GenBank/DDBJ whole genome shotgun (WGS) entry which is preliminary data.</text>
</comment>